<dbReference type="SMART" id="SM00220">
    <property type="entry name" value="S_TKc"/>
    <property type="match status" value="1"/>
</dbReference>
<feature type="transmembrane region" description="Helical" evidence="10">
    <location>
        <begin position="561"/>
        <end position="580"/>
    </location>
</feature>
<evidence type="ECO:0000256" key="1">
    <source>
        <dbReference type="ARBA" id="ARBA00012513"/>
    </source>
</evidence>
<dbReference type="Proteomes" id="UP000045706">
    <property type="component" value="Unassembled WGS sequence"/>
</dbReference>
<dbReference type="GO" id="GO:0004674">
    <property type="term" value="F:protein serine/threonine kinase activity"/>
    <property type="evidence" value="ECO:0007669"/>
    <property type="project" value="UniProtKB-KW"/>
</dbReference>
<dbReference type="Gene3D" id="3.30.200.20">
    <property type="entry name" value="Phosphorylase Kinase, domain 1"/>
    <property type="match status" value="1"/>
</dbReference>
<evidence type="ECO:0000256" key="9">
    <source>
        <dbReference type="SAM" id="MobiDB-lite"/>
    </source>
</evidence>
<gene>
    <name evidence="12" type="ORF">BN1723_009677</name>
</gene>
<feature type="region of interest" description="Disordered" evidence="9">
    <location>
        <begin position="1"/>
        <end position="131"/>
    </location>
</feature>
<dbReference type="PANTHER" id="PTHR47634">
    <property type="entry name" value="PROTEIN KINASE DOMAIN-CONTAINING PROTEIN-RELATED"/>
    <property type="match status" value="1"/>
</dbReference>
<protein>
    <recommendedName>
        <fullName evidence="1">non-specific serine/threonine protein kinase</fullName>
        <ecNumber evidence="1">2.7.11.1</ecNumber>
    </recommendedName>
</protein>
<evidence type="ECO:0000313" key="13">
    <source>
        <dbReference type="Proteomes" id="UP000045706"/>
    </source>
</evidence>
<feature type="compositionally biased region" description="Polar residues" evidence="9">
    <location>
        <begin position="607"/>
        <end position="618"/>
    </location>
</feature>
<dbReference type="PANTHER" id="PTHR47634:SF9">
    <property type="entry name" value="PROTEIN KINASE DOMAIN-CONTAINING PROTEIN-RELATED"/>
    <property type="match status" value="1"/>
</dbReference>
<keyword evidence="10" id="KW-0472">Membrane</keyword>
<dbReference type="GO" id="GO:0055088">
    <property type="term" value="P:lipid homeostasis"/>
    <property type="evidence" value="ECO:0007669"/>
    <property type="project" value="InterPro"/>
</dbReference>
<sequence>MDRRTYESPMEWEYQDQRGPLDATSPFSQVAKSQATRIDFSSPSKLSSSRPNPFANSPSKPLPPLPQTSLFSPRIQHTSTAPPFRNPAFTTPRKPFDETLFSEAESSPALTEASDLPNDTPDAKPNHPGRKHVVSLLDSFDHKGPNGTHVCMVFEVLGENLLGLIKKWNHRGIPMPLVKQITKQVLLGLDYLHRECGIIHTDLKPENVLIEIGDVEQIVKKVVKSDTNEKEGNRNGRRRRRTLITGSQPLPSPLNASFNQNNMFPSSESHSSLGQMLHEGKSKENSPKRDKSADQKQREKTADLLTREVSGISLDKASSSSASSGEKRKADEGFTLEVISVKIADLGNACWVNHHFTNDIQTRQYRSPEVILGAKWGASTDVWSMAAMTFELITGDYLFDPQSETSASDSEDDDGYQRQKQGAKGSKKKSGASKGWFETIVQTINQNPNMPDNLAKWMTFFVNAGVVSVFLYFGWSLFSTVSTDIANAHDAARRDIVTKALECNNQYILNGCEKKDRPALKAMCDEWDECRIQDPESIMRVKNTAKQVAEVINEFAGTMSLHAWFFFFGILLLCLGLNAWSHVQIGTSAKAVHPVPSNAAADMGHHTQPSGFPGDSTQAYMWVPIQTPSHRRQIDFDADGTDTDGASPPFRKTILPPPQTPSRRSPSKGEHSRSPVKYGRSPSKGY</sequence>
<dbReference type="InterPro" id="IPR000719">
    <property type="entry name" value="Prot_kinase_dom"/>
</dbReference>
<name>A0A0G4KRG2_VERLO</name>
<keyword evidence="10" id="KW-1133">Transmembrane helix</keyword>
<keyword evidence="10" id="KW-0812">Transmembrane</keyword>
<proteinExistence type="predicted"/>
<keyword evidence="4" id="KW-0547">Nucleotide-binding</keyword>
<feature type="compositionally biased region" description="Polar residues" evidence="9">
    <location>
        <begin position="25"/>
        <end position="36"/>
    </location>
</feature>
<dbReference type="GO" id="GO:0050684">
    <property type="term" value="P:regulation of mRNA processing"/>
    <property type="evidence" value="ECO:0007669"/>
    <property type="project" value="TreeGrafter"/>
</dbReference>
<evidence type="ECO:0000256" key="10">
    <source>
        <dbReference type="SAM" id="Phobius"/>
    </source>
</evidence>
<dbReference type="InterPro" id="IPR051334">
    <property type="entry name" value="SRPK"/>
</dbReference>
<evidence type="ECO:0000256" key="3">
    <source>
        <dbReference type="ARBA" id="ARBA00022679"/>
    </source>
</evidence>
<evidence type="ECO:0000256" key="8">
    <source>
        <dbReference type="ARBA" id="ARBA00048679"/>
    </source>
</evidence>
<dbReference type="InterPro" id="IPR008271">
    <property type="entry name" value="Ser/Thr_kinase_AS"/>
</dbReference>
<dbReference type="InterPro" id="IPR018767">
    <property type="entry name" value="Brl1/Brr6_dom"/>
</dbReference>
<keyword evidence="3" id="KW-0808">Transferase</keyword>
<dbReference type="GO" id="GO:0005737">
    <property type="term" value="C:cytoplasm"/>
    <property type="evidence" value="ECO:0007669"/>
    <property type="project" value="TreeGrafter"/>
</dbReference>
<feature type="region of interest" description="Disordered" evidence="9">
    <location>
        <begin position="225"/>
        <end position="308"/>
    </location>
</feature>
<evidence type="ECO:0000256" key="7">
    <source>
        <dbReference type="ARBA" id="ARBA00047899"/>
    </source>
</evidence>
<dbReference type="SUPFAM" id="SSF56112">
    <property type="entry name" value="Protein kinase-like (PK-like)"/>
    <property type="match status" value="1"/>
</dbReference>
<reference evidence="13" key="1">
    <citation type="submission" date="2015-05" db="EMBL/GenBank/DDBJ databases">
        <authorList>
            <person name="Fogelqvist Johan"/>
        </authorList>
    </citation>
    <scope>NUCLEOTIDE SEQUENCE [LARGE SCALE GENOMIC DNA]</scope>
</reference>
<evidence type="ECO:0000256" key="4">
    <source>
        <dbReference type="ARBA" id="ARBA00022741"/>
    </source>
</evidence>
<dbReference type="EC" id="2.7.11.1" evidence="1"/>
<evidence type="ECO:0000259" key="11">
    <source>
        <dbReference type="PROSITE" id="PS50011"/>
    </source>
</evidence>
<organism evidence="12 13">
    <name type="scientific">Verticillium longisporum</name>
    <name type="common">Verticillium dahliae var. longisporum</name>
    <dbReference type="NCBI Taxonomy" id="100787"/>
    <lineage>
        <taxon>Eukaryota</taxon>
        <taxon>Fungi</taxon>
        <taxon>Dikarya</taxon>
        <taxon>Ascomycota</taxon>
        <taxon>Pezizomycotina</taxon>
        <taxon>Sordariomycetes</taxon>
        <taxon>Hypocreomycetidae</taxon>
        <taxon>Glomerellales</taxon>
        <taxon>Plectosphaerellaceae</taxon>
        <taxon>Verticillium</taxon>
    </lineage>
</organism>
<feature type="compositionally biased region" description="Polar residues" evidence="9">
    <location>
        <begin position="67"/>
        <end position="81"/>
    </location>
</feature>
<dbReference type="PROSITE" id="PS00108">
    <property type="entry name" value="PROTEIN_KINASE_ST"/>
    <property type="match status" value="1"/>
</dbReference>
<evidence type="ECO:0000313" key="12">
    <source>
        <dbReference type="EMBL" id="CRK12302.1"/>
    </source>
</evidence>
<feature type="compositionally biased region" description="Polar residues" evidence="9">
    <location>
        <begin position="244"/>
        <end position="274"/>
    </location>
</feature>
<keyword evidence="6" id="KW-0067">ATP-binding</keyword>
<dbReference type="SMART" id="SM01042">
    <property type="entry name" value="Brr6_like_C_C"/>
    <property type="match status" value="1"/>
</dbReference>
<dbReference type="GO" id="GO:0005524">
    <property type="term" value="F:ATP binding"/>
    <property type="evidence" value="ECO:0007669"/>
    <property type="project" value="UniProtKB-KW"/>
</dbReference>
<evidence type="ECO:0000256" key="5">
    <source>
        <dbReference type="ARBA" id="ARBA00022777"/>
    </source>
</evidence>
<evidence type="ECO:0000256" key="2">
    <source>
        <dbReference type="ARBA" id="ARBA00022527"/>
    </source>
</evidence>
<comment type="catalytic activity">
    <reaction evidence="8">
        <text>L-seryl-[protein] + ATP = O-phospho-L-seryl-[protein] + ADP + H(+)</text>
        <dbReference type="Rhea" id="RHEA:17989"/>
        <dbReference type="Rhea" id="RHEA-COMP:9863"/>
        <dbReference type="Rhea" id="RHEA-COMP:11604"/>
        <dbReference type="ChEBI" id="CHEBI:15378"/>
        <dbReference type="ChEBI" id="CHEBI:29999"/>
        <dbReference type="ChEBI" id="CHEBI:30616"/>
        <dbReference type="ChEBI" id="CHEBI:83421"/>
        <dbReference type="ChEBI" id="CHEBI:456216"/>
        <dbReference type="EC" id="2.7.11.1"/>
    </reaction>
</comment>
<dbReference type="Pfam" id="PF10104">
    <property type="entry name" value="Brr6_like_C_C"/>
    <property type="match status" value="1"/>
</dbReference>
<dbReference type="Pfam" id="PF00069">
    <property type="entry name" value="Pkinase"/>
    <property type="match status" value="2"/>
</dbReference>
<feature type="domain" description="Protein kinase" evidence="11">
    <location>
        <begin position="40"/>
        <end position="471"/>
    </location>
</feature>
<feature type="region of interest" description="Disordered" evidence="9">
    <location>
        <begin position="403"/>
        <end position="431"/>
    </location>
</feature>
<feature type="compositionally biased region" description="Polar residues" evidence="9">
    <location>
        <begin position="50"/>
        <end position="59"/>
    </location>
</feature>
<dbReference type="GO" id="GO:0000245">
    <property type="term" value="P:spliceosomal complex assembly"/>
    <property type="evidence" value="ECO:0007669"/>
    <property type="project" value="TreeGrafter"/>
</dbReference>
<feature type="transmembrane region" description="Helical" evidence="10">
    <location>
        <begin position="457"/>
        <end position="475"/>
    </location>
</feature>
<comment type="catalytic activity">
    <reaction evidence="7">
        <text>L-threonyl-[protein] + ATP = O-phospho-L-threonyl-[protein] + ADP + H(+)</text>
        <dbReference type="Rhea" id="RHEA:46608"/>
        <dbReference type="Rhea" id="RHEA-COMP:11060"/>
        <dbReference type="Rhea" id="RHEA-COMP:11605"/>
        <dbReference type="ChEBI" id="CHEBI:15378"/>
        <dbReference type="ChEBI" id="CHEBI:30013"/>
        <dbReference type="ChEBI" id="CHEBI:30616"/>
        <dbReference type="ChEBI" id="CHEBI:61977"/>
        <dbReference type="ChEBI" id="CHEBI:456216"/>
        <dbReference type="EC" id="2.7.11.1"/>
    </reaction>
</comment>
<keyword evidence="2" id="KW-0723">Serine/threonine-protein kinase</keyword>
<feature type="compositionally biased region" description="Basic and acidic residues" evidence="9">
    <location>
        <begin position="225"/>
        <end position="234"/>
    </location>
</feature>
<feature type="compositionally biased region" description="Basic and acidic residues" evidence="9">
    <location>
        <begin position="278"/>
        <end position="306"/>
    </location>
</feature>
<dbReference type="AlphaFoldDB" id="A0A0G4KRG2"/>
<dbReference type="EMBL" id="CVQI01003002">
    <property type="protein sequence ID" value="CRK12302.1"/>
    <property type="molecule type" value="Genomic_DNA"/>
</dbReference>
<dbReference type="Gene3D" id="1.10.510.10">
    <property type="entry name" value="Transferase(Phosphotransferase) domain 1"/>
    <property type="match status" value="2"/>
</dbReference>
<dbReference type="InterPro" id="IPR011009">
    <property type="entry name" value="Kinase-like_dom_sf"/>
</dbReference>
<evidence type="ECO:0000256" key="6">
    <source>
        <dbReference type="ARBA" id="ARBA00022840"/>
    </source>
</evidence>
<feature type="region of interest" description="Disordered" evidence="9">
    <location>
        <begin position="599"/>
        <end position="618"/>
    </location>
</feature>
<accession>A0A0G4KRG2</accession>
<dbReference type="PROSITE" id="PS50011">
    <property type="entry name" value="PROTEIN_KINASE_DOM"/>
    <property type="match status" value="1"/>
</dbReference>
<dbReference type="GO" id="GO:0031965">
    <property type="term" value="C:nuclear membrane"/>
    <property type="evidence" value="ECO:0007669"/>
    <property type="project" value="InterPro"/>
</dbReference>
<feature type="region of interest" description="Disordered" evidence="9">
    <location>
        <begin position="634"/>
        <end position="686"/>
    </location>
</feature>
<keyword evidence="5" id="KW-0418">Kinase</keyword>